<gene>
    <name evidence="3" type="ORF">HETIRDRAFT_427702</name>
</gene>
<dbReference type="KEGG" id="hir:HETIRDRAFT_427702"/>
<evidence type="ECO:0000256" key="1">
    <source>
        <dbReference type="ARBA" id="ARBA00022664"/>
    </source>
</evidence>
<dbReference type="InParanoid" id="W4K4R4"/>
<dbReference type="GO" id="GO:0003676">
    <property type="term" value="F:nucleic acid binding"/>
    <property type="evidence" value="ECO:0007669"/>
    <property type="project" value="InterPro"/>
</dbReference>
<dbReference type="EMBL" id="KI925459">
    <property type="protein sequence ID" value="ETW80787.1"/>
    <property type="molecule type" value="Genomic_DNA"/>
</dbReference>
<proteinExistence type="predicted"/>
<sequence>MSRKGRNTLADSWTSTPTFKEFCEKVYKLYPGSEEEHKWSVLDMDKLVGKMSRVSILSLSELDDPYNLQDIHDAAQFVLHGTTSAYSTMSTDISRAAPAAPPTNAIKAEDLATMFEWLTDTFIKAIATQRTSRPADRPSRQPGQGGNNCMFCGSPEHFMHACPEVTEYIQIVKCKRNIEGKVESRTVGDWTDDVYGKRGANSPDDDSLPSQFTLIAGCHPDLPTHRRPVNHKPQTQTIHTPNMGREGMQNGTDRTFGAYPITGS</sequence>
<evidence type="ECO:0008006" key="5">
    <source>
        <dbReference type="Google" id="ProtNLM"/>
    </source>
</evidence>
<evidence type="ECO:0000256" key="2">
    <source>
        <dbReference type="SAM" id="MobiDB-lite"/>
    </source>
</evidence>
<dbReference type="SUPFAM" id="SSF57756">
    <property type="entry name" value="Retrovirus zinc finger-like domains"/>
    <property type="match status" value="1"/>
</dbReference>
<dbReference type="GO" id="GO:0006397">
    <property type="term" value="P:mRNA processing"/>
    <property type="evidence" value="ECO:0007669"/>
    <property type="project" value="UniProtKB-KW"/>
</dbReference>
<dbReference type="HOGENOM" id="CLU_1053941_0_0_1"/>
<evidence type="ECO:0000313" key="3">
    <source>
        <dbReference type="EMBL" id="ETW80787.1"/>
    </source>
</evidence>
<name>W4K4R4_HETIT</name>
<keyword evidence="1" id="KW-0507">mRNA processing</keyword>
<feature type="region of interest" description="Disordered" evidence="2">
    <location>
        <begin position="223"/>
        <end position="264"/>
    </location>
</feature>
<reference evidence="3 4" key="1">
    <citation type="journal article" date="2012" name="New Phytol.">
        <title>Insight into trade-off between wood decay and parasitism from the genome of a fungal forest pathogen.</title>
        <authorList>
            <person name="Olson A."/>
            <person name="Aerts A."/>
            <person name="Asiegbu F."/>
            <person name="Belbahri L."/>
            <person name="Bouzid O."/>
            <person name="Broberg A."/>
            <person name="Canback B."/>
            <person name="Coutinho P.M."/>
            <person name="Cullen D."/>
            <person name="Dalman K."/>
            <person name="Deflorio G."/>
            <person name="van Diepen L.T."/>
            <person name="Dunand C."/>
            <person name="Duplessis S."/>
            <person name="Durling M."/>
            <person name="Gonthier P."/>
            <person name="Grimwood J."/>
            <person name="Fossdal C.G."/>
            <person name="Hansson D."/>
            <person name="Henrissat B."/>
            <person name="Hietala A."/>
            <person name="Himmelstrand K."/>
            <person name="Hoffmeister D."/>
            <person name="Hogberg N."/>
            <person name="James T.Y."/>
            <person name="Karlsson M."/>
            <person name="Kohler A."/>
            <person name="Kues U."/>
            <person name="Lee Y.H."/>
            <person name="Lin Y.C."/>
            <person name="Lind M."/>
            <person name="Lindquist E."/>
            <person name="Lombard V."/>
            <person name="Lucas S."/>
            <person name="Lunden K."/>
            <person name="Morin E."/>
            <person name="Murat C."/>
            <person name="Park J."/>
            <person name="Raffaello T."/>
            <person name="Rouze P."/>
            <person name="Salamov A."/>
            <person name="Schmutz J."/>
            <person name="Solheim H."/>
            <person name="Stahlberg J."/>
            <person name="Velez H."/>
            <person name="de Vries R.P."/>
            <person name="Wiebenga A."/>
            <person name="Woodward S."/>
            <person name="Yakovlev I."/>
            <person name="Garbelotto M."/>
            <person name="Martin F."/>
            <person name="Grigoriev I.V."/>
            <person name="Stenlid J."/>
        </authorList>
    </citation>
    <scope>NUCLEOTIDE SEQUENCE [LARGE SCALE GENOMIC DNA]</scope>
    <source>
        <strain evidence="3 4">TC 32-1</strain>
    </source>
</reference>
<keyword evidence="4" id="KW-1185">Reference proteome</keyword>
<dbReference type="AlphaFoldDB" id="W4K4R4"/>
<organism evidence="3 4">
    <name type="scientific">Heterobasidion irregulare (strain TC 32-1)</name>
    <dbReference type="NCBI Taxonomy" id="747525"/>
    <lineage>
        <taxon>Eukaryota</taxon>
        <taxon>Fungi</taxon>
        <taxon>Dikarya</taxon>
        <taxon>Basidiomycota</taxon>
        <taxon>Agaricomycotina</taxon>
        <taxon>Agaricomycetes</taxon>
        <taxon>Russulales</taxon>
        <taxon>Bondarzewiaceae</taxon>
        <taxon>Heterobasidion</taxon>
        <taxon>Heterobasidion annosum species complex</taxon>
    </lineage>
</organism>
<dbReference type="Proteomes" id="UP000030671">
    <property type="component" value="Unassembled WGS sequence"/>
</dbReference>
<protein>
    <recommendedName>
        <fullName evidence="5">CCHC-type domain-containing protein</fullName>
    </recommendedName>
</protein>
<accession>W4K4R4</accession>
<dbReference type="RefSeq" id="XP_009547492.1">
    <property type="nucleotide sequence ID" value="XM_009549197.1"/>
</dbReference>
<evidence type="ECO:0000313" key="4">
    <source>
        <dbReference type="Proteomes" id="UP000030671"/>
    </source>
</evidence>
<dbReference type="GeneID" id="20674225"/>
<dbReference type="InterPro" id="IPR036875">
    <property type="entry name" value="Znf_CCHC_sf"/>
</dbReference>
<dbReference type="GO" id="GO:0008270">
    <property type="term" value="F:zinc ion binding"/>
    <property type="evidence" value="ECO:0007669"/>
    <property type="project" value="InterPro"/>
</dbReference>